<dbReference type="PATRIC" id="fig|471514.4.peg.3483"/>
<evidence type="ECO:0000313" key="2">
    <source>
        <dbReference type="Proteomes" id="UP000050482"/>
    </source>
</evidence>
<organism evidence="1 2">
    <name type="scientific">Alicyclobacillus ferrooxydans</name>
    <dbReference type="NCBI Taxonomy" id="471514"/>
    <lineage>
        <taxon>Bacteria</taxon>
        <taxon>Bacillati</taxon>
        <taxon>Bacillota</taxon>
        <taxon>Bacilli</taxon>
        <taxon>Bacillales</taxon>
        <taxon>Alicyclobacillaceae</taxon>
        <taxon>Alicyclobacillus</taxon>
    </lineage>
</organism>
<comment type="caution">
    <text evidence="1">The sequence shown here is derived from an EMBL/GenBank/DDBJ whole genome shotgun (WGS) entry which is preliminary data.</text>
</comment>
<dbReference type="AlphaFoldDB" id="A0A0P9CU39"/>
<proteinExistence type="predicted"/>
<sequence>MLPIDYVLAHAGLGYKDEWETQYSNYVKEDGTLVVSGQVWLFSRYEPLDYASVQVIRDGQLINVFWSQSVAEHICGDVYGEREGWVPDFWGLDILTAFYRLLDELELLENGSPVLDLDRVIEVEEIPTLSAWQA</sequence>
<gene>
    <name evidence="1" type="ORF">AN477_13960</name>
</gene>
<dbReference type="EMBL" id="LJCO01000056">
    <property type="protein sequence ID" value="KPV43187.1"/>
    <property type="molecule type" value="Genomic_DNA"/>
</dbReference>
<dbReference type="Proteomes" id="UP000050482">
    <property type="component" value="Unassembled WGS sequence"/>
</dbReference>
<keyword evidence="2" id="KW-1185">Reference proteome</keyword>
<name>A0A0P9CU39_9BACL</name>
<evidence type="ECO:0000313" key="1">
    <source>
        <dbReference type="EMBL" id="KPV43187.1"/>
    </source>
</evidence>
<dbReference type="RefSeq" id="WP_054969784.1">
    <property type="nucleotide sequence ID" value="NZ_LJCO01000056.1"/>
</dbReference>
<reference evidence="1 2" key="1">
    <citation type="submission" date="2015-09" db="EMBL/GenBank/DDBJ databases">
        <title>Draft genome sequence of Alicyclobacillus ferrooxydans DSM 22381.</title>
        <authorList>
            <person name="Hemp J."/>
        </authorList>
    </citation>
    <scope>NUCLEOTIDE SEQUENCE [LARGE SCALE GENOMIC DNA]</scope>
    <source>
        <strain evidence="1 2">TC-34</strain>
    </source>
</reference>
<protein>
    <submittedName>
        <fullName evidence="1">Uncharacterized protein</fullName>
    </submittedName>
</protein>
<accession>A0A0P9CU39</accession>